<reference evidence="1 2" key="1">
    <citation type="submission" date="2018-11" db="EMBL/GenBank/DDBJ databases">
        <title>Rhodococcus spongicola sp. nov. and Rhodococcus xishaensis sp. nov. from marine sponges.</title>
        <authorList>
            <person name="Li L."/>
            <person name="Lin H.W."/>
        </authorList>
    </citation>
    <scope>NUCLEOTIDE SEQUENCE [LARGE SCALE GENOMIC DNA]</scope>
    <source>
        <strain evidence="1 2">CCTCC AB2014297</strain>
    </source>
</reference>
<dbReference type="EMBL" id="RKLP01000004">
    <property type="protein sequence ID" value="RVW09597.1"/>
    <property type="molecule type" value="Genomic_DNA"/>
</dbReference>
<dbReference type="Proteomes" id="UP000286208">
    <property type="component" value="Unassembled WGS sequence"/>
</dbReference>
<proteinExistence type="predicted"/>
<gene>
    <name evidence="1" type="ORF">EGT67_08945</name>
</gene>
<evidence type="ECO:0000313" key="2">
    <source>
        <dbReference type="Proteomes" id="UP000286208"/>
    </source>
</evidence>
<accession>A0A3S3AVP6</accession>
<keyword evidence="2" id="KW-1185">Reference proteome</keyword>
<organism evidence="1 2">
    <name type="scientific">Prescottella agglutinans</name>
    <dbReference type="NCBI Taxonomy" id="1644129"/>
    <lineage>
        <taxon>Bacteria</taxon>
        <taxon>Bacillati</taxon>
        <taxon>Actinomycetota</taxon>
        <taxon>Actinomycetes</taxon>
        <taxon>Mycobacteriales</taxon>
        <taxon>Nocardiaceae</taxon>
        <taxon>Prescottella</taxon>
    </lineage>
</organism>
<evidence type="ECO:0000313" key="1">
    <source>
        <dbReference type="EMBL" id="RVW09597.1"/>
    </source>
</evidence>
<comment type="caution">
    <text evidence="1">The sequence shown here is derived from an EMBL/GenBank/DDBJ whole genome shotgun (WGS) entry which is preliminary data.</text>
</comment>
<dbReference type="AlphaFoldDB" id="A0A3S3AVP6"/>
<name>A0A3S3AVP6_9NOCA</name>
<sequence>MQGKTLQEIADAEGYNDRSGPHRAIQSLLGRVETEKVSDYRELESARLDALQAAHWPAAISGDVKAADFVLRVSARRSKLLGLDVPEKVIVAEASAMSDEEYAATLVGLMREIGVQPPAEWDRSHDIDADDWCNIGTETERTGQ</sequence>
<protein>
    <submittedName>
        <fullName evidence="1">Uncharacterized protein</fullName>
    </submittedName>
</protein>